<evidence type="ECO:0000313" key="6">
    <source>
        <dbReference type="Proteomes" id="UP001238088"/>
    </source>
</evidence>
<feature type="DNA-binding region" description="H-T-H motif" evidence="3">
    <location>
        <begin position="32"/>
        <end position="51"/>
    </location>
</feature>
<dbReference type="Pfam" id="PF00440">
    <property type="entry name" value="TetR_N"/>
    <property type="match status" value="1"/>
</dbReference>
<dbReference type="PROSITE" id="PS50977">
    <property type="entry name" value="HTH_TETR_2"/>
    <property type="match status" value="1"/>
</dbReference>
<proteinExistence type="predicted"/>
<keyword evidence="2 3" id="KW-0238">DNA-binding</keyword>
<dbReference type="PANTHER" id="PTHR43479">
    <property type="entry name" value="ACREF/ENVCD OPERON REPRESSOR-RELATED"/>
    <property type="match status" value="1"/>
</dbReference>
<keyword evidence="6" id="KW-1185">Reference proteome</keyword>
<dbReference type="PRINTS" id="PR00455">
    <property type="entry name" value="HTHTETR"/>
</dbReference>
<dbReference type="SUPFAM" id="SSF46689">
    <property type="entry name" value="Homeodomain-like"/>
    <property type="match status" value="1"/>
</dbReference>
<name>A0ABU0AHN7_9BACI</name>
<dbReference type="PANTHER" id="PTHR43479:SF11">
    <property type="entry name" value="ACREF_ENVCD OPERON REPRESSOR-RELATED"/>
    <property type="match status" value="1"/>
</dbReference>
<feature type="domain" description="HTH tetR-type" evidence="4">
    <location>
        <begin position="9"/>
        <end position="69"/>
    </location>
</feature>
<protein>
    <submittedName>
        <fullName evidence="5">AcrR family transcriptional regulator</fullName>
    </submittedName>
</protein>
<dbReference type="InterPro" id="IPR001647">
    <property type="entry name" value="HTH_TetR"/>
</dbReference>
<evidence type="ECO:0000313" key="5">
    <source>
        <dbReference type="EMBL" id="MDQ0270570.1"/>
    </source>
</evidence>
<evidence type="ECO:0000256" key="2">
    <source>
        <dbReference type="ARBA" id="ARBA00023125"/>
    </source>
</evidence>
<dbReference type="EMBL" id="JAUSUB010000009">
    <property type="protein sequence ID" value="MDQ0270570.1"/>
    <property type="molecule type" value="Genomic_DNA"/>
</dbReference>
<evidence type="ECO:0000259" key="4">
    <source>
        <dbReference type="PROSITE" id="PS50977"/>
    </source>
</evidence>
<evidence type="ECO:0000256" key="3">
    <source>
        <dbReference type="PROSITE-ProRule" id="PRU00335"/>
    </source>
</evidence>
<reference evidence="5 6" key="1">
    <citation type="submission" date="2023-07" db="EMBL/GenBank/DDBJ databases">
        <title>Genomic Encyclopedia of Type Strains, Phase IV (KMG-IV): sequencing the most valuable type-strain genomes for metagenomic binning, comparative biology and taxonomic classification.</title>
        <authorList>
            <person name="Goeker M."/>
        </authorList>
    </citation>
    <scope>NUCLEOTIDE SEQUENCE [LARGE SCALE GENOMIC DNA]</scope>
    <source>
        <strain evidence="5 6">DSM 23494</strain>
    </source>
</reference>
<dbReference type="InterPro" id="IPR050624">
    <property type="entry name" value="HTH-type_Tx_Regulator"/>
</dbReference>
<organism evidence="5 6">
    <name type="scientific">Cytobacillus purgationiresistens</name>
    <dbReference type="NCBI Taxonomy" id="863449"/>
    <lineage>
        <taxon>Bacteria</taxon>
        <taxon>Bacillati</taxon>
        <taxon>Bacillota</taxon>
        <taxon>Bacilli</taxon>
        <taxon>Bacillales</taxon>
        <taxon>Bacillaceae</taxon>
        <taxon>Cytobacillus</taxon>
    </lineage>
</organism>
<sequence>MKEWIPIPGSNKDILIKAALEEFSAKGYKAVNISELAAKVEMTTGAVYHHFGSKAKLYEVIRSEMEQRLIDRMEGAASLFEQSHQALEAALITGLDFAVKMNLCKLLSEELPFQKKDAIEECVAKLHSHEKLPLEKILMAAWRTTLKEISEGKLNVDEGKKLLRWMFKRETS</sequence>
<dbReference type="Gene3D" id="1.10.357.10">
    <property type="entry name" value="Tetracycline Repressor, domain 2"/>
    <property type="match status" value="1"/>
</dbReference>
<dbReference type="InterPro" id="IPR009057">
    <property type="entry name" value="Homeodomain-like_sf"/>
</dbReference>
<comment type="caution">
    <text evidence="5">The sequence shown here is derived from an EMBL/GenBank/DDBJ whole genome shotgun (WGS) entry which is preliminary data.</text>
</comment>
<accession>A0ABU0AHN7</accession>
<gene>
    <name evidence="5" type="ORF">J2S17_002445</name>
</gene>
<evidence type="ECO:0000256" key="1">
    <source>
        <dbReference type="ARBA" id="ARBA00022491"/>
    </source>
</evidence>
<keyword evidence="1" id="KW-0678">Repressor</keyword>
<dbReference type="RefSeq" id="WP_307475105.1">
    <property type="nucleotide sequence ID" value="NZ_JAUSUB010000009.1"/>
</dbReference>
<dbReference type="Proteomes" id="UP001238088">
    <property type="component" value="Unassembled WGS sequence"/>
</dbReference>